<evidence type="ECO:0000313" key="2">
    <source>
        <dbReference type="EMBL" id="KAK5905477.1"/>
    </source>
</evidence>
<accession>A0AAN8CKV3</accession>
<protein>
    <submittedName>
        <fullName evidence="2">Uncharacterized protein</fullName>
    </submittedName>
</protein>
<dbReference type="EMBL" id="JAURVH010001530">
    <property type="protein sequence ID" value="KAK5905477.1"/>
    <property type="molecule type" value="Genomic_DNA"/>
</dbReference>
<evidence type="ECO:0000313" key="3">
    <source>
        <dbReference type="Proteomes" id="UP001331515"/>
    </source>
</evidence>
<dbReference type="AlphaFoldDB" id="A0AAN8CKV3"/>
<comment type="caution">
    <text evidence="2">The sequence shown here is derived from an EMBL/GenBank/DDBJ whole genome shotgun (WGS) entry which is preliminary data.</text>
</comment>
<feature type="region of interest" description="Disordered" evidence="1">
    <location>
        <begin position="34"/>
        <end position="78"/>
    </location>
</feature>
<dbReference type="Proteomes" id="UP001331515">
    <property type="component" value="Unassembled WGS sequence"/>
</dbReference>
<evidence type="ECO:0000256" key="1">
    <source>
        <dbReference type="SAM" id="MobiDB-lite"/>
    </source>
</evidence>
<organism evidence="2 3">
    <name type="scientific">Champsocephalus gunnari</name>
    <name type="common">Mackerel icefish</name>
    <dbReference type="NCBI Taxonomy" id="52237"/>
    <lineage>
        <taxon>Eukaryota</taxon>
        <taxon>Metazoa</taxon>
        <taxon>Chordata</taxon>
        <taxon>Craniata</taxon>
        <taxon>Vertebrata</taxon>
        <taxon>Euteleostomi</taxon>
        <taxon>Actinopterygii</taxon>
        <taxon>Neopterygii</taxon>
        <taxon>Teleostei</taxon>
        <taxon>Neoteleostei</taxon>
        <taxon>Acanthomorphata</taxon>
        <taxon>Eupercaria</taxon>
        <taxon>Perciformes</taxon>
        <taxon>Notothenioidei</taxon>
        <taxon>Channichthyidae</taxon>
        <taxon>Champsocephalus</taxon>
    </lineage>
</organism>
<keyword evidence="3" id="KW-1185">Reference proteome</keyword>
<gene>
    <name evidence="2" type="ORF">CgunFtcFv8_001439</name>
</gene>
<name>A0AAN8CKV3_CHAGU</name>
<sequence length="78" mass="8353">MNVYVAGYRAPARRSKWVRGRRASFGISCFTDQQSRDVGGDQAGRSRGFRVGNTVTSDLRPSARQRAAGGGVAPLNPA</sequence>
<reference evidence="2 3" key="1">
    <citation type="journal article" date="2023" name="Mol. Biol. Evol.">
        <title>Genomics of Secondarily Temperate Adaptation in the Only Non-Antarctic Icefish.</title>
        <authorList>
            <person name="Rivera-Colon A.G."/>
            <person name="Rayamajhi N."/>
            <person name="Minhas B.F."/>
            <person name="Madrigal G."/>
            <person name="Bilyk K.T."/>
            <person name="Yoon V."/>
            <person name="Hune M."/>
            <person name="Gregory S."/>
            <person name="Cheng C.H.C."/>
            <person name="Catchen J.M."/>
        </authorList>
    </citation>
    <scope>NUCLEOTIDE SEQUENCE [LARGE SCALE GENOMIC DNA]</scope>
    <source>
        <tissue evidence="2">White muscle</tissue>
    </source>
</reference>
<proteinExistence type="predicted"/>